<comment type="caution">
    <text evidence="3">The sequence shown here is derived from an EMBL/GenBank/DDBJ whole genome shotgun (WGS) entry which is preliminary data.</text>
</comment>
<accession>A0A9D1TKV2</accession>
<keyword evidence="1" id="KW-0175">Coiled coil</keyword>
<dbReference type="EMBL" id="DXHX01000125">
    <property type="protein sequence ID" value="HIV75148.1"/>
    <property type="molecule type" value="Genomic_DNA"/>
</dbReference>
<evidence type="ECO:0000256" key="2">
    <source>
        <dbReference type="SAM" id="Phobius"/>
    </source>
</evidence>
<reference evidence="3" key="1">
    <citation type="journal article" date="2021" name="PeerJ">
        <title>Extensive microbial diversity within the chicken gut microbiome revealed by metagenomics and culture.</title>
        <authorList>
            <person name="Gilroy R."/>
            <person name="Ravi A."/>
            <person name="Getino M."/>
            <person name="Pursley I."/>
            <person name="Horton D.L."/>
            <person name="Alikhan N.F."/>
            <person name="Baker D."/>
            <person name="Gharbi K."/>
            <person name="Hall N."/>
            <person name="Watson M."/>
            <person name="Adriaenssens E.M."/>
            <person name="Foster-Nyarko E."/>
            <person name="Jarju S."/>
            <person name="Secka A."/>
            <person name="Antonio M."/>
            <person name="Oren A."/>
            <person name="Chaudhuri R.R."/>
            <person name="La Ragione R."/>
            <person name="Hildebrand F."/>
            <person name="Pallen M.J."/>
        </authorList>
    </citation>
    <scope>NUCLEOTIDE SEQUENCE</scope>
    <source>
        <strain evidence="3">CHK169-2315</strain>
    </source>
</reference>
<organism evidence="3 4">
    <name type="scientific">Candidatus Pseudogracilibacillus intestinigallinarum</name>
    <dbReference type="NCBI Taxonomy" id="2838742"/>
    <lineage>
        <taxon>Bacteria</taxon>
        <taxon>Bacillati</taxon>
        <taxon>Bacillota</taxon>
        <taxon>Bacilli</taxon>
        <taxon>Bacillales</taxon>
        <taxon>Bacillaceae</taxon>
        <taxon>Pseudogracilibacillus</taxon>
    </lineage>
</organism>
<dbReference type="Proteomes" id="UP000823937">
    <property type="component" value="Unassembled WGS sequence"/>
</dbReference>
<proteinExistence type="predicted"/>
<keyword evidence="2" id="KW-0812">Transmembrane</keyword>
<feature type="coiled-coil region" evidence="1">
    <location>
        <begin position="90"/>
        <end position="122"/>
    </location>
</feature>
<reference evidence="3" key="2">
    <citation type="submission" date="2021-04" db="EMBL/GenBank/DDBJ databases">
        <authorList>
            <person name="Gilroy R."/>
        </authorList>
    </citation>
    <scope>NUCLEOTIDE SEQUENCE</scope>
    <source>
        <strain evidence="3">CHK169-2315</strain>
    </source>
</reference>
<evidence type="ECO:0000313" key="3">
    <source>
        <dbReference type="EMBL" id="HIV75148.1"/>
    </source>
</evidence>
<keyword evidence="2" id="KW-0472">Membrane</keyword>
<sequence length="176" mass="20947">MLTKQRPYINWKIVFISIIIIAILACAFYILQSYRTIVASKLPNEEKVEKLIQQETNIIDIDDVTEFQEIDTIYIATGKNEKKEPLIAFIKEKSEDSKQYIKQYKQEELQSAEELVKEWKSECTSCILKKTNYAMIDKNPLLEITYEDEHKRYVFVYYSLEDGSVFEQMKLNRKYQ</sequence>
<protein>
    <recommendedName>
        <fullName evidence="5">DUF5590 domain-containing protein</fullName>
    </recommendedName>
</protein>
<gene>
    <name evidence="3" type="ORF">H9895_08740</name>
</gene>
<dbReference type="SUPFAM" id="SSF54403">
    <property type="entry name" value="Cystatin/monellin"/>
    <property type="match status" value="2"/>
</dbReference>
<dbReference type="PROSITE" id="PS51257">
    <property type="entry name" value="PROKAR_LIPOPROTEIN"/>
    <property type="match status" value="1"/>
</dbReference>
<dbReference type="Gene3D" id="3.10.450.40">
    <property type="match status" value="2"/>
</dbReference>
<evidence type="ECO:0000313" key="4">
    <source>
        <dbReference type="Proteomes" id="UP000823937"/>
    </source>
</evidence>
<evidence type="ECO:0000256" key="1">
    <source>
        <dbReference type="SAM" id="Coils"/>
    </source>
</evidence>
<evidence type="ECO:0008006" key="5">
    <source>
        <dbReference type="Google" id="ProtNLM"/>
    </source>
</evidence>
<name>A0A9D1TKV2_9BACI</name>
<keyword evidence="2" id="KW-1133">Transmembrane helix</keyword>
<feature type="transmembrane region" description="Helical" evidence="2">
    <location>
        <begin position="12"/>
        <end position="31"/>
    </location>
</feature>
<dbReference type="InterPro" id="IPR046350">
    <property type="entry name" value="Cystatin_sf"/>
</dbReference>
<dbReference type="AlphaFoldDB" id="A0A9D1TKV2"/>